<dbReference type="Proteomes" id="UP000236161">
    <property type="component" value="Unassembled WGS sequence"/>
</dbReference>
<dbReference type="STRING" id="1088818.A0A2H9ZWM4"/>
<dbReference type="AlphaFoldDB" id="A0A2H9ZWM4"/>
<dbReference type="EMBL" id="KZ453102">
    <property type="protein sequence ID" value="PKA47663.1"/>
    <property type="molecule type" value="Genomic_DNA"/>
</dbReference>
<keyword evidence="2" id="KW-1185">Reference proteome</keyword>
<evidence type="ECO:0000313" key="2">
    <source>
        <dbReference type="Proteomes" id="UP000236161"/>
    </source>
</evidence>
<organism evidence="1 2">
    <name type="scientific">Apostasia shenzhenica</name>
    <dbReference type="NCBI Taxonomy" id="1088818"/>
    <lineage>
        <taxon>Eukaryota</taxon>
        <taxon>Viridiplantae</taxon>
        <taxon>Streptophyta</taxon>
        <taxon>Embryophyta</taxon>
        <taxon>Tracheophyta</taxon>
        <taxon>Spermatophyta</taxon>
        <taxon>Magnoliopsida</taxon>
        <taxon>Liliopsida</taxon>
        <taxon>Asparagales</taxon>
        <taxon>Orchidaceae</taxon>
        <taxon>Apostasioideae</taxon>
        <taxon>Apostasia</taxon>
    </lineage>
</organism>
<protein>
    <submittedName>
        <fullName evidence="1">Uncharacterized protein</fullName>
    </submittedName>
</protein>
<proteinExistence type="predicted"/>
<reference evidence="1 2" key="1">
    <citation type="journal article" date="2017" name="Nature">
        <title>The Apostasia genome and the evolution of orchids.</title>
        <authorList>
            <person name="Zhang G.Q."/>
            <person name="Liu K.W."/>
            <person name="Li Z."/>
            <person name="Lohaus R."/>
            <person name="Hsiao Y.Y."/>
            <person name="Niu S.C."/>
            <person name="Wang J.Y."/>
            <person name="Lin Y.C."/>
            <person name="Xu Q."/>
            <person name="Chen L.J."/>
            <person name="Yoshida K."/>
            <person name="Fujiwara S."/>
            <person name="Wang Z.W."/>
            <person name="Zhang Y.Q."/>
            <person name="Mitsuda N."/>
            <person name="Wang M."/>
            <person name="Liu G.H."/>
            <person name="Pecoraro L."/>
            <person name="Huang H.X."/>
            <person name="Xiao X.J."/>
            <person name="Lin M."/>
            <person name="Wu X.Y."/>
            <person name="Wu W.L."/>
            <person name="Chen Y.Y."/>
            <person name="Chang S.B."/>
            <person name="Sakamoto S."/>
            <person name="Ohme-Takagi M."/>
            <person name="Yagi M."/>
            <person name="Zeng S.J."/>
            <person name="Shen C.Y."/>
            <person name="Yeh C.M."/>
            <person name="Luo Y.B."/>
            <person name="Tsai W.C."/>
            <person name="Van de Peer Y."/>
            <person name="Liu Z.J."/>
        </authorList>
    </citation>
    <scope>NUCLEOTIDE SEQUENCE [LARGE SCALE GENOMIC DNA]</scope>
    <source>
        <strain evidence="2">cv. Shenzhen</strain>
        <tissue evidence="1">Stem</tissue>
    </source>
</reference>
<evidence type="ECO:0000313" key="1">
    <source>
        <dbReference type="EMBL" id="PKA47663.1"/>
    </source>
</evidence>
<name>A0A2H9ZWM4_9ASPA</name>
<accession>A0A2H9ZWM4</accession>
<sequence length="140" mass="15578">MIVRRRGHFRGGQRWHLLPTGCEKEEEDCKSRGEGGEQIEEISIACGIRDRRRRSTPCVGSKISGGGQCQRAASAGAFRAFHFLNALAEVAFAGVLSTRVSSLDVRIETRPKWLGLMSRMSLDELFEQKGEEQKAVLEEA</sequence>
<dbReference type="OrthoDB" id="434619at2759"/>
<gene>
    <name evidence="1" type="ORF">AXF42_Ash014440</name>
</gene>